<dbReference type="InterPro" id="IPR036179">
    <property type="entry name" value="Ig-like_dom_sf"/>
</dbReference>
<reference evidence="6" key="2">
    <citation type="submission" date="2025-09" db="UniProtKB">
        <authorList>
            <consortium name="Ensembl"/>
        </authorList>
    </citation>
    <scope>IDENTIFICATION</scope>
</reference>
<evidence type="ECO:0000313" key="7">
    <source>
        <dbReference type="Proteomes" id="UP000261540"/>
    </source>
</evidence>
<dbReference type="InterPro" id="IPR050671">
    <property type="entry name" value="CD300_family_receptors"/>
</dbReference>
<evidence type="ECO:0000256" key="2">
    <source>
        <dbReference type="ARBA" id="ARBA00022692"/>
    </source>
</evidence>
<name>A0A3B3QRP7_9TELE</name>
<dbReference type="Ensembl" id="ENSPKIT00000032910.1">
    <property type="protein sequence ID" value="ENSPKIP00000008823.1"/>
    <property type="gene ID" value="ENSPKIG00000024163.1"/>
</dbReference>
<evidence type="ECO:0000259" key="5">
    <source>
        <dbReference type="Pfam" id="PF07686"/>
    </source>
</evidence>
<sequence>MTPAVSRSRQRLLYVSARRSALSVDKQEVTGVEEDRVSVQCRYGNNESQVMWCKIRGSCASEGSGSLDGRPVLIRDDTINKVFSVTMRGLERKDTGWYWCAAGNLRDLWGRIQSRWVWSHGEQSRTWSHEGRSGSTVTTGGKAGTTGGATGMGISGGTAGATSTGTTGGGAGAVRSGTSKGGAGAAGAGTTEGRLETTRTGAGTAGTGTTGAGTVAGGCASGEVGAASPAEEACSILKWSSLLSIFCTAGSPATCQ</sequence>
<protein>
    <recommendedName>
        <fullName evidence="5">Immunoglobulin V-set domain-containing protein</fullName>
    </recommendedName>
</protein>
<reference evidence="6" key="1">
    <citation type="submission" date="2025-08" db="UniProtKB">
        <authorList>
            <consortium name="Ensembl"/>
        </authorList>
    </citation>
    <scope>IDENTIFICATION</scope>
</reference>
<evidence type="ECO:0000256" key="1">
    <source>
        <dbReference type="ARBA" id="ARBA00004370"/>
    </source>
</evidence>
<feature type="compositionally biased region" description="Low complexity" evidence="4">
    <location>
        <begin position="188"/>
        <end position="202"/>
    </location>
</feature>
<keyword evidence="3" id="KW-0472">Membrane</keyword>
<comment type="subcellular location">
    <subcellularLocation>
        <location evidence="1">Membrane</location>
    </subcellularLocation>
</comment>
<dbReference type="PANTHER" id="PTHR11860">
    <property type="entry name" value="POLYMERIC-IMMUNOGLOBULIN RECEPTOR"/>
    <property type="match status" value="1"/>
</dbReference>
<proteinExistence type="predicted"/>
<keyword evidence="2" id="KW-0812">Transmembrane</keyword>
<organism evidence="6 7">
    <name type="scientific">Paramormyrops kingsleyae</name>
    <dbReference type="NCBI Taxonomy" id="1676925"/>
    <lineage>
        <taxon>Eukaryota</taxon>
        <taxon>Metazoa</taxon>
        <taxon>Chordata</taxon>
        <taxon>Craniata</taxon>
        <taxon>Vertebrata</taxon>
        <taxon>Euteleostomi</taxon>
        <taxon>Actinopterygii</taxon>
        <taxon>Neopterygii</taxon>
        <taxon>Teleostei</taxon>
        <taxon>Osteoglossocephala</taxon>
        <taxon>Osteoglossomorpha</taxon>
        <taxon>Osteoglossiformes</taxon>
        <taxon>Mormyridae</taxon>
        <taxon>Paramormyrops</taxon>
    </lineage>
</organism>
<dbReference type="InterPro" id="IPR013106">
    <property type="entry name" value="Ig_V-set"/>
</dbReference>
<dbReference type="GO" id="GO:0004888">
    <property type="term" value="F:transmembrane signaling receptor activity"/>
    <property type="evidence" value="ECO:0007669"/>
    <property type="project" value="TreeGrafter"/>
</dbReference>
<dbReference type="GeneTree" id="ENSGT01000000216166"/>
<dbReference type="InterPro" id="IPR013783">
    <property type="entry name" value="Ig-like_fold"/>
</dbReference>
<dbReference type="Pfam" id="PF07686">
    <property type="entry name" value="V-set"/>
    <property type="match status" value="1"/>
</dbReference>
<evidence type="ECO:0000313" key="6">
    <source>
        <dbReference type="Ensembl" id="ENSPKIP00000008823.1"/>
    </source>
</evidence>
<accession>A0A3B3QRP7</accession>
<dbReference type="AlphaFoldDB" id="A0A3B3QRP7"/>
<keyword evidence="7" id="KW-1185">Reference proteome</keyword>
<evidence type="ECO:0000256" key="4">
    <source>
        <dbReference type="SAM" id="MobiDB-lite"/>
    </source>
</evidence>
<feature type="region of interest" description="Disordered" evidence="4">
    <location>
        <begin position="122"/>
        <end position="209"/>
    </location>
</feature>
<dbReference type="GO" id="GO:0005886">
    <property type="term" value="C:plasma membrane"/>
    <property type="evidence" value="ECO:0007669"/>
    <property type="project" value="TreeGrafter"/>
</dbReference>
<feature type="domain" description="Immunoglobulin V-set" evidence="5">
    <location>
        <begin position="26"/>
        <end position="102"/>
    </location>
</feature>
<dbReference type="PANTHER" id="PTHR11860:SF87">
    <property type="entry name" value="CMRF35-LIKE MOLECULE 8"/>
    <property type="match status" value="1"/>
</dbReference>
<feature type="compositionally biased region" description="Gly residues" evidence="4">
    <location>
        <begin position="141"/>
        <end position="159"/>
    </location>
</feature>
<dbReference type="SUPFAM" id="SSF48726">
    <property type="entry name" value="Immunoglobulin"/>
    <property type="match status" value="1"/>
</dbReference>
<dbReference type="Proteomes" id="UP000261540">
    <property type="component" value="Unplaced"/>
</dbReference>
<dbReference type="Gene3D" id="2.60.40.10">
    <property type="entry name" value="Immunoglobulins"/>
    <property type="match status" value="1"/>
</dbReference>
<evidence type="ECO:0000256" key="3">
    <source>
        <dbReference type="ARBA" id="ARBA00023136"/>
    </source>
</evidence>